<dbReference type="EMBL" id="MN738962">
    <property type="protein sequence ID" value="QHT33295.1"/>
    <property type="molecule type" value="Genomic_DNA"/>
</dbReference>
<protein>
    <recommendedName>
        <fullName evidence="3">HNH endonuclease</fullName>
    </recommendedName>
</protein>
<accession>A0A6C0F1L0</accession>
<proteinExistence type="predicted"/>
<evidence type="ECO:0000313" key="2">
    <source>
        <dbReference type="EMBL" id="QHT33295.1"/>
    </source>
</evidence>
<organism evidence="2">
    <name type="scientific">viral metagenome</name>
    <dbReference type="NCBI Taxonomy" id="1070528"/>
    <lineage>
        <taxon>unclassified sequences</taxon>
        <taxon>metagenomes</taxon>
        <taxon>organismal metagenomes</taxon>
    </lineage>
</organism>
<dbReference type="Gene3D" id="3.30.40.220">
    <property type="match status" value="1"/>
</dbReference>
<feature type="region of interest" description="Disordered" evidence="1">
    <location>
        <begin position="1"/>
        <end position="20"/>
    </location>
</feature>
<name>A0A6C0F1L0_9ZZZZ</name>
<evidence type="ECO:0008006" key="3">
    <source>
        <dbReference type="Google" id="ProtNLM"/>
    </source>
</evidence>
<sequence length="180" mass="21268">MKSISITGKRNTDKINSMNNPDAIHERTAVKKWSKEILECYESHDEQISIINKLYMDVKPLVNREIFIKEIEKKIDGYKRQDVEKKLFDSAKFIDMEEILSKLTACRLCCHYCEKKCYILYNEVLSKTQWTVDRIDNDYGHNKDNIVIACLDCNIRRGTMNSERFKLGKQLKFIKKDNDT</sequence>
<dbReference type="AlphaFoldDB" id="A0A6C0F1L0"/>
<evidence type="ECO:0000256" key="1">
    <source>
        <dbReference type="SAM" id="MobiDB-lite"/>
    </source>
</evidence>
<reference evidence="2" key="1">
    <citation type="journal article" date="2020" name="Nature">
        <title>Giant virus diversity and host interactions through global metagenomics.</title>
        <authorList>
            <person name="Schulz F."/>
            <person name="Roux S."/>
            <person name="Paez-Espino D."/>
            <person name="Jungbluth S."/>
            <person name="Walsh D.A."/>
            <person name="Denef V.J."/>
            <person name="McMahon K.D."/>
            <person name="Konstantinidis K.T."/>
            <person name="Eloe-Fadrosh E.A."/>
            <person name="Kyrpides N.C."/>
            <person name="Woyke T."/>
        </authorList>
    </citation>
    <scope>NUCLEOTIDE SEQUENCE</scope>
    <source>
        <strain evidence="2">GVMAG-M-3300009161-34</strain>
    </source>
</reference>